<evidence type="ECO:0000256" key="2">
    <source>
        <dbReference type="PROSITE-ProRule" id="PRU00059"/>
    </source>
</evidence>
<dbReference type="PANTHER" id="PTHR47537:SF6">
    <property type="entry name" value="CUB DOMAIN-CONTAINING PROTEIN"/>
    <property type="match status" value="1"/>
</dbReference>
<dbReference type="OrthoDB" id="6022136at2759"/>
<dbReference type="AlphaFoldDB" id="A0A3P6SYX3"/>
<keyword evidence="1" id="KW-1015">Disulfide bond</keyword>
<accession>A0A3P6SYX3</accession>
<feature type="domain" description="CUB" evidence="3">
    <location>
        <begin position="1"/>
        <end position="134"/>
    </location>
</feature>
<sequence length="198" mass="22007">FPDLYPPNTTCTYILDGLQGDQNLEKVILTFEEFAVLSDDDSTVITEPPSLDDITCPVAWVGVATSDATMKATLSSTDESNYESTLCERIPASSPLMGPYVSEGPRMVVQFGTTDKLVTDGLRPNGFKAKVEFKTGRPSIFIFLFLDLLWMNTESIEQNFCSKNINMDANMLIKYLLSKEIDVSFISFSHKRSGNSSR</sequence>
<dbReference type="PROSITE" id="PS01180">
    <property type="entry name" value="CUB"/>
    <property type="match status" value="1"/>
</dbReference>
<name>A0A3P6SYX3_CYLGO</name>
<dbReference type="InterPro" id="IPR035914">
    <property type="entry name" value="Sperma_CUB_dom_sf"/>
</dbReference>
<keyword evidence="5" id="KW-1185">Reference proteome</keyword>
<dbReference type="EMBL" id="UYRV01024344">
    <property type="protein sequence ID" value="VDK75353.1"/>
    <property type="molecule type" value="Genomic_DNA"/>
</dbReference>
<dbReference type="InterPro" id="IPR000859">
    <property type="entry name" value="CUB_dom"/>
</dbReference>
<evidence type="ECO:0000259" key="3">
    <source>
        <dbReference type="PROSITE" id="PS01180"/>
    </source>
</evidence>
<dbReference type="SUPFAM" id="SSF49854">
    <property type="entry name" value="Spermadhesin, CUB domain"/>
    <property type="match status" value="1"/>
</dbReference>
<dbReference type="GO" id="GO:0005886">
    <property type="term" value="C:plasma membrane"/>
    <property type="evidence" value="ECO:0007669"/>
    <property type="project" value="TreeGrafter"/>
</dbReference>
<evidence type="ECO:0000313" key="5">
    <source>
        <dbReference type="Proteomes" id="UP000271889"/>
    </source>
</evidence>
<dbReference type="Proteomes" id="UP000271889">
    <property type="component" value="Unassembled WGS sequence"/>
</dbReference>
<feature type="non-terminal residue" evidence="4">
    <location>
        <position position="1"/>
    </location>
</feature>
<reference evidence="4 5" key="1">
    <citation type="submission" date="2018-11" db="EMBL/GenBank/DDBJ databases">
        <authorList>
            <consortium name="Pathogen Informatics"/>
        </authorList>
    </citation>
    <scope>NUCLEOTIDE SEQUENCE [LARGE SCALE GENOMIC DNA]</scope>
</reference>
<gene>
    <name evidence="4" type="ORF">CGOC_LOCUS7125</name>
</gene>
<evidence type="ECO:0000313" key="4">
    <source>
        <dbReference type="EMBL" id="VDK75353.1"/>
    </source>
</evidence>
<dbReference type="Gene3D" id="2.60.120.290">
    <property type="entry name" value="Spermadhesin, CUB domain"/>
    <property type="match status" value="1"/>
</dbReference>
<evidence type="ECO:0000256" key="1">
    <source>
        <dbReference type="ARBA" id="ARBA00023157"/>
    </source>
</evidence>
<comment type="caution">
    <text evidence="2">Lacks conserved residue(s) required for the propagation of feature annotation.</text>
</comment>
<dbReference type="PANTHER" id="PTHR47537">
    <property type="entry name" value="CUBILIN"/>
    <property type="match status" value="1"/>
</dbReference>
<organism evidence="4 5">
    <name type="scientific">Cylicostephanus goldi</name>
    <name type="common">Nematode worm</name>
    <dbReference type="NCBI Taxonomy" id="71465"/>
    <lineage>
        <taxon>Eukaryota</taxon>
        <taxon>Metazoa</taxon>
        <taxon>Ecdysozoa</taxon>
        <taxon>Nematoda</taxon>
        <taxon>Chromadorea</taxon>
        <taxon>Rhabditida</taxon>
        <taxon>Rhabditina</taxon>
        <taxon>Rhabditomorpha</taxon>
        <taxon>Strongyloidea</taxon>
        <taxon>Strongylidae</taxon>
        <taxon>Cylicostephanus</taxon>
    </lineage>
</organism>
<dbReference type="InterPro" id="IPR053207">
    <property type="entry name" value="Non-NMDA_GluR_Accessory"/>
</dbReference>
<proteinExistence type="predicted"/>
<protein>
    <recommendedName>
        <fullName evidence="3">CUB domain-containing protein</fullName>
    </recommendedName>
</protein>